<protein>
    <submittedName>
        <fullName evidence="2">Uncharacterized protein</fullName>
    </submittedName>
</protein>
<sequence>MYVLGTTAASPYATRRQPQPCRAVRWRARESAAPAKPQRQIGQKQGSWSHESSCSSMSSRGRNDGHPYLRFLHANRMHRSRWPMARLRASSIVPHFLHTLAPPSS</sequence>
<feature type="compositionally biased region" description="Low complexity" evidence="1">
    <location>
        <begin position="47"/>
        <end position="59"/>
    </location>
</feature>
<dbReference type="PaxDb" id="65489-OBART01G01540.1"/>
<dbReference type="Proteomes" id="UP000026960">
    <property type="component" value="Chromosome 1"/>
</dbReference>
<name>A0A0D3EJ33_9ORYZ</name>
<organism evidence="2">
    <name type="scientific">Oryza barthii</name>
    <dbReference type="NCBI Taxonomy" id="65489"/>
    <lineage>
        <taxon>Eukaryota</taxon>
        <taxon>Viridiplantae</taxon>
        <taxon>Streptophyta</taxon>
        <taxon>Embryophyta</taxon>
        <taxon>Tracheophyta</taxon>
        <taxon>Spermatophyta</taxon>
        <taxon>Magnoliopsida</taxon>
        <taxon>Liliopsida</taxon>
        <taxon>Poales</taxon>
        <taxon>Poaceae</taxon>
        <taxon>BOP clade</taxon>
        <taxon>Oryzoideae</taxon>
        <taxon>Oryzeae</taxon>
        <taxon>Oryzinae</taxon>
        <taxon>Oryza</taxon>
    </lineage>
</organism>
<dbReference type="Gramene" id="OBART01G01540.1">
    <property type="protein sequence ID" value="OBART01G01540.1"/>
    <property type="gene ID" value="OBART01G01540"/>
</dbReference>
<proteinExistence type="predicted"/>
<evidence type="ECO:0000313" key="2">
    <source>
        <dbReference type="EnsemblPlants" id="OBART01G01540.1"/>
    </source>
</evidence>
<keyword evidence="3" id="KW-1185">Reference proteome</keyword>
<evidence type="ECO:0000256" key="1">
    <source>
        <dbReference type="SAM" id="MobiDB-lite"/>
    </source>
</evidence>
<accession>A0A0D3EJ33</accession>
<dbReference type="AlphaFoldDB" id="A0A0D3EJ33"/>
<reference evidence="2" key="1">
    <citation type="journal article" date="2009" name="Rice">
        <title>De Novo Next Generation Sequencing of Plant Genomes.</title>
        <authorList>
            <person name="Rounsley S."/>
            <person name="Marri P.R."/>
            <person name="Yu Y."/>
            <person name="He R."/>
            <person name="Sisneros N."/>
            <person name="Goicoechea J.L."/>
            <person name="Lee S.J."/>
            <person name="Angelova A."/>
            <person name="Kudrna D."/>
            <person name="Luo M."/>
            <person name="Affourtit J."/>
            <person name="Desany B."/>
            <person name="Knight J."/>
            <person name="Niazi F."/>
            <person name="Egholm M."/>
            <person name="Wing R.A."/>
        </authorList>
    </citation>
    <scope>NUCLEOTIDE SEQUENCE [LARGE SCALE GENOMIC DNA]</scope>
    <source>
        <strain evidence="2">cv. IRGC 105608</strain>
    </source>
</reference>
<dbReference type="EnsemblPlants" id="OBART01G01540.1">
    <property type="protein sequence ID" value="OBART01G01540.1"/>
    <property type="gene ID" value="OBART01G01540"/>
</dbReference>
<reference evidence="2" key="2">
    <citation type="submission" date="2015-03" db="UniProtKB">
        <authorList>
            <consortium name="EnsemblPlants"/>
        </authorList>
    </citation>
    <scope>IDENTIFICATION</scope>
</reference>
<feature type="region of interest" description="Disordered" evidence="1">
    <location>
        <begin position="1"/>
        <end position="67"/>
    </location>
</feature>
<evidence type="ECO:0000313" key="3">
    <source>
        <dbReference type="Proteomes" id="UP000026960"/>
    </source>
</evidence>
<dbReference type="HOGENOM" id="CLU_2240673_0_0_1"/>